<dbReference type="PANTHER" id="PTHR11002">
    <property type="entry name" value="CARBONIC ANHYDRASE"/>
    <property type="match status" value="1"/>
</dbReference>
<dbReference type="GO" id="GO:0008270">
    <property type="term" value="F:zinc ion binding"/>
    <property type="evidence" value="ECO:0007669"/>
    <property type="project" value="InterPro"/>
</dbReference>
<gene>
    <name evidence="8" type="ORF">GBM96_11130</name>
</gene>
<organism evidence="8 9">
    <name type="scientific">Sutterella seckii</name>
    <dbReference type="NCBI Taxonomy" id="1944635"/>
    <lineage>
        <taxon>Bacteria</taxon>
        <taxon>Pseudomonadati</taxon>
        <taxon>Pseudomonadota</taxon>
        <taxon>Betaproteobacteria</taxon>
        <taxon>Burkholderiales</taxon>
        <taxon>Sutterellaceae</taxon>
        <taxon>Sutterella</taxon>
    </lineage>
</organism>
<evidence type="ECO:0000256" key="5">
    <source>
        <dbReference type="ARBA" id="ARBA00022833"/>
    </source>
</evidence>
<keyword evidence="6" id="KW-0456">Lyase</keyword>
<accession>A0AAI9WM22</accession>
<dbReference type="Proteomes" id="UP000469462">
    <property type="component" value="Unassembled WGS sequence"/>
</dbReference>
<evidence type="ECO:0000256" key="1">
    <source>
        <dbReference type="ARBA" id="ARBA00001947"/>
    </source>
</evidence>
<dbReference type="InterPro" id="IPR036874">
    <property type="entry name" value="Carbonic_anhydrase_sf"/>
</dbReference>
<evidence type="ECO:0000256" key="2">
    <source>
        <dbReference type="ARBA" id="ARBA00006217"/>
    </source>
</evidence>
<evidence type="ECO:0000256" key="7">
    <source>
        <dbReference type="ARBA" id="ARBA00048348"/>
    </source>
</evidence>
<comment type="similarity">
    <text evidence="2">Belongs to the beta-class carbonic anhydrase family.</text>
</comment>
<comment type="catalytic activity">
    <reaction evidence="7">
        <text>hydrogencarbonate + H(+) = CO2 + H2O</text>
        <dbReference type="Rhea" id="RHEA:10748"/>
        <dbReference type="ChEBI" id="CHEBI:15377"/>
        <dbReference type="ChEBI" id="CHEBI:15378"/>
        <dbReference type="ChEBI" id="CHEBI:16526"/>
        <dbReference type="ChEBI" id="CHEBI:17544"/>
        <dbReference type="EC" id="4.2.1.1"/>
    </reaction>
</comment>
<dbReference type="Pfam" id="PF00484">
    <property type="entry name" value="Pro_CA"/>
    <property type="match status" value="1"/>
</dbReference>
<comment type="cofactor">
    <cofactor evidence="1">
        <name>Zn(2+)</name>
        <dbReference type="ChEBI" id="CHEBI:29105"/>
    </cofactor>
</comment>
<comment type="caution">
    <text evidence="8">The sequence shown here is derived from an EMBL/GenBank/DDBJ whole genome shotgun (WGS) entry which is preliminary data.</text>
</comment>
<evidence type="ECO:0000313" key="8">
    <source>
        <dbReference type="EMBL" id="KAB7649594.1"/>
    </source>
</evidence>
<dbReference type="EC" id="4.2.1.1" evidence="3"/>
<sequence>MLDVLVRTPAGKVARRGLPIFRGKIADEKWISRWVSLAVPVAEEIRREEPLAETELLARRTEEGAVLLSLENLLSYAWLREKVESGTLSLHALYYDMKAKTMNIWNAEKEDFEPIVPV</sequence>
<dbReference type="PANTHER" id="PTHR11002:SF76">
    <property type="entry name" value="CARBONIC ANHYDRASE"/>
    <property type="match status" value="1"/>
</dbReference>
<proteinExistence type="inferred from homology"/>
<protein>
    <recommendedName>
        <fullName evidence="3">carbonic anhydrase</fullName>
        <ecNumber evidence="3">4.2.1.1</ecNumber>
    </recommendedName>
</protein>
<dbReference type="GO" id="GO:0004089">
    <property type="term" value="F:carbonate dehydratase activity"/>
    <property type="evidence" value="ECO:0007669"/>
    <property type="project" value="UniProtKB-EC"/>
</dbReference>
<dbReference type="SUPFAM" id="SSF53056">
    <property type="entry name" value="beta-carbonic anhydrase, cab"/>
    <property type="match status" value="1"/>
</dbReference>
<keyword evidence="4" id="KW-0479">Metal-binding</keyword>
<dbReference type="EMBL" id="WEHW01000075">
    <property type="protein sequence ID" value="KAB7649594.1"/>
    <property type="molecule type" value="Genomic_DNA"/>
</dbReference>
<dbReference type="AlphaFoldDB" id="A0AAI9WM22"/>
<evidence type="ECO:0000256" key="3">
    <source>
        <dbReference type="ARBA" id="ARBA00012925"/>
    </source>
</evidence>
<name>A0AAI9WM22_9BURK</name>
<evidence type="ECO:0000256" key="4">
    <source>
        <dbReference type="ARBA" id="ARBA00022723"/>
    </source>
</evidence>
<keyword evidence="9" id="KW-1185">Reference proteome</keyword>
<dbReference type="Gene3D" id="3.40.1050.10">
    <property type="entry name" value="Carbonic anhydrase"/>
    <property type="match status" value="1"/>
</dbReference>
<dbReference type="RefSeq" id="WP_139688721.1">
    <property type="nucleotide sequence ID" value="NZ_WEHW01000075.1"/>
</dbReference>
<keyword evidence="5" id="KW-0862">Zinc</keyword>
<dbReference type="InterPro" id="IPR001765">
    <property type="entry name" value="Carbonic_anhydrase"/>
</dbReference>
<evidence type="ECO:0000256" key="6">
    <source>
        <dbReference type="ARBA" id="ARBA00023239"/>
    </source>
</evidence>
<reference evidence="8 9" key="1">
    <citation type="submission" date="2019-10" db="EMBL/GenBank/DDBJ databases">
        <title>Genome diversity of Sutterella seckii.</title>
        <authorList>
            <person name="Chaplin A.V."/>
            <person name="Sokolova S.R."/>
            <person name="Mosin K.A."/>
            <person name="Ivanova E.L."/>
            <person name="Kochetkova T.O."/>
            <person name="Goltsov A.Y."/>
            <person name="Trofimov D.Y."/>
            <person name="Efimov B.A."/>
        </authorList>
    </citation>
    <scope>NUCLEOTIDE SEQUENCE [LARGE SCALE GENOMIC DNA]</scope>
    <source>
        <strain evidence="8 9">ASD3426</strain>
    </source>
</reference>
<evidence type="ECO:0000313" key="9">
    <source>
        <dbReference type="Proteomes" id="UP000469462"/>
    </source>
</evidence>